<organism evidence="1 2">
    <name type="scientific">Acrobeloides nanus</name>
    <dbReference type="NCBI Taxonomy" id="290746"/>
    <lineage>
        <taxon>Eukaryota</taxon>
        <taxon>Metazoa</taxon>
        <taxon>Ecdysozoa</taxon>
        <taxon>Nematoda</taxon>
        <taxon>Chromadorea</taxon>
        <taxon>Rhabditida</taxon>
        <taxon>Tylenchina</taxon>
        <taxon>Cephalobomorpha</taxon>
        <taxon>Cephaloboidea</taxon>
        <taxon>Cephalobidae</taxon>
        <taxon>Acrobeloides</taxon>
    </lineage>
</organism>
<proteinExistence type="predicted"/>
<dbReference type="WBParaSite" id="ACRNAN_scaffold24877.g31900.t1">
    <property type="protein sequence ID" value="ACRNAN_scaffold24877.g31900.t1"/>
    <property type="gene ID" value="ACRNAN_scaffold24877.g31900"/>
</dbReference>
<sequence length="9" mass="1080">MEALRKYAV</sequence>
<dbReference type="Proteomes" id="UP000887540">
    <property type="component" value="Unplaced"/>
</dbReference>
<accession>A0A914DHI2</accession>
<evidence type="ECO:0000313" key="1">
    <source>
        <dbReference type="Proteomes" id="UP000887540"/>
    </source>
</evidence>
<keyword evidence="1" id="KW-1185">Reference proteome</keyword>
<protein>
    <submittedName>
        <fullName evidence="2">Uncharacterized protein</fullName>
    </submittedName>
</protein>
<reference evidence="2" key="1">
    <citation type="submission" date="2022-11" db="UniProtKB">
        <authorList>
            <consortium name="WormBaseParasite"/>
        </authorList>
    </citation>
    <scope>IDENTIFICATION</scope>
</reference>
<evidence type="ECO:0000313" key="2">
    <source>
        <dbReference type="WBParaSite" id="ACRNAN_scaffold24877.g31900.t1"/>
    </source>
</evidence>
<name>A0A914DHI2_9BILA</name>